<proteinExistence type="predicted"/>
<gene>
    <name evidence="2" type="ORF">NY014_05085</name>
</gene>
<keyword evidence="3" id="KW-1185">Reference proteome</keyword>
<evidence type="ECO:0000313" key="2">
    <source>
        <dbReference type="EMBL" id="MCS5489792.1"/>
    </source>
</evidence>
<comment type="caution">
    <text evidence="2">The sequence shown here is derived from an EMBL/GenBank/DDBJ whole genome shotgun (WGS) entry which is preliminary data.</text>
</comment>
<accession>A0ABT2G3X0</accession>
<sequence>MKHLVLVSILLLFSMHISFGQHSASFSEEYREMMHDSVTYEILEVSELFHVIAALTPFGKGNTEIIDKSTGYYQEVLDYFEKYQEHPVIKEIQKELRRNRYNRLKMDACGFFFNQNGNIEKDKTYPTLSFESKNWLEPYIEQLEDFSKETNFRSFYENHKDFYSQQTSMQSEQLAVKSHWDWLEKKFDNRYQSYRITFSPLVYGSHSANYFIDGDFSQSIMFIGPPYVTDKYSKKQLEGLAGRMVFTEIDHNYINPLSDKYQEEIKTLIGDLEKWNNMKYRDYSNALSAFNEYATFAFYSLYVIDNYNEEDASLIINRCEEVMENRGFIKFPEFNQKLVNYYSKNKELTGEEIYQSIFSGEYEK</sequence>
<feature type="chain" id="PRO_5047450932" evidence="1">
    <location>
        <begin position="24"/>
        <end position="364"/>
    </location>
</feature>
<name>A0ABT2G3X0_9BACT</name>
<organism evidence="2 3">
    <name type="scientific">Algoriphagus limi</name>
    <dbReference type="NCBI Taxonomy" id="2975273"/>
    <lineage>
        <taxon>Bacteria</taxon>
        <taxon>Pseudomonadati</taxon>
        <taxon>Bacteroidota</taxon>
        <taxon>Cytophagia</taxon>
        <taxon>Cytophagales</taxon>
        <taxon>Cyclobacteriaceae</taxon>
        <taxon>Algoriphagus</taxon>
    </lineage>
</organism>
<dbReference type="EMBL" id="JANWGH010000001">
    <property type="protein sequence ID" value="MCS5489792.1"/>
    <property type="molecule type" value="Genomic_DNA"/>
</dbReference>
<reference evidence="2 3" key="1">
    <citation type="submission" date="2022-08" db="EMBL/GenBank/DDBJ databases">
        <title>Algoriphagus sp. CAU 1643 isolated from mud.</title>
        <authorList>
            <person name="Kim W."/>
        </authorList>
    </citation>
    <scope>NUCLEOTIDE SEQUENCE [LARGE SCALE GENOMIC DNA]</scope>
    <source>
        <strain evidence="2 3">CAU 1643</strain>
    </source>
</reference>
<protein>
    <submittedName>
        <fullName evidence="2">DUF4932 domain-containing protein</fullName>
    </submittedName>
</protein>
<dbReference type="Proteomes" id="UP001206788">
    <property type="component" value="Unassembled WGS sequence"/>
</dbReference>
<dbReference type="RefSeq" id="WP_259413469.1">
    <property type="nucleotide sequence ID" value="NZ_JANWGH010000001.1"/>
</dbReference>
<evidence type="ECO:0000256" key="1">
    <source>
        <dbReference type="SAM" id="SignalP"/>
    </source>
</evidence>
<evidence type="ECO:0000313" key="3">
    <source>
        <dbReference type="Proteomes" id="UP001206788"/>
    </source>
</evidence>
<keyword evidence="1" id="KW-0732">Signal</keyword>
<feature type="signal peptide" evidence="1">
    <location>
        <begin position="1"/>
        <end position="23"/>
    </location>
</feature>